<dbReference type="InterPro" id="IPR015931">
    <property type="entry name" value="Acnase/IPM_dHydase_lsu_aba_1/3"/>
</dbReference>
<dbReference type="SUPFAM" id="SSF53732">
    <property type="entry name" value="Aconitase iron-sulfur domain"/>
    <property type="match status" value="1"/>
</dbReference>
<organism evidence="5 6">
    <name type="scientific">Oleispira antarctica</name>
    <dbReference type="NCBI Taxonomy" id="188908"/>
    <lineage>
        <taxon>Bacteria</taxon>
        <taxon>Pseudomonadati</taxon>
        <taxon>Pseudomonadota</taxon>
        <taxon>Gammaproteobacteria</taxon>
        <taxon>Oceanospirillales</taxon>
        <taxon>Oceanospirillaceae</taxon>
        <taxon>Oleispira</taxon>
    </lineage>
</organism>
<sequence length="367" mass="40076">DVIHKVLNDITVDDRAIIIGGDSHTRMSKGVAFGADSGTVAIALATGECAMPIPESVKVTFKGHMKDHVDFRDVVHSTQAQMLAKFGENVFQGRVIEVQIGTLLADQAFTFTDWTAEMKAKASICISTDDTLVQSLELAKARIQIMINKGMENSANMLQGLIDLADKRIAGIQSGEEPALAPDDNATYFAEIVVDLDLIDEPMIADPDVNNEDVSKRYTHDVIRPASFYDGRPVDLGFVGSCMVHKGDMQIIAAMLRNLEKNGPITFNSPLVVAPPTYNIVDELKAEGDWDILSKYAGFTFDDSHPKEAARTKYENIMYLERPGCNLCMGNQEKAEAGDTVLATSTRLFQGRVVEDTAEKKGESLLG</sequence>
<feature type="non-terminal residue" evidence="5">
    <location>
        <position position="1"/>
    </location>
</feature>
<dbReference type="GO" id="GO:0046872">
    <property type="term" value="F:metal ion binding"/>
    <property type="evidence" value="ECO:0007669"/>
    <property type="project" value="UniProtKB-KW"/>
</dbReference>
<dbReference type="GO" id="GO:0051539">
    <property type="term" value="F:4 iron, 4 sulfur cluster binding"/>
    <property type="evidence" value="ECO:0007669"/>
    <property type="project" value="TreeGrafter"/>
</dbReference>
<comment type="caution">
    <text evidence="5">The sequence shown here is derived from an EMBL/GenBank/DDBJ whole genome shotgun (WGS) entry which is preliminary data.</text>
</comment>
<dbReference type="Proteomes" id="UP000227088">
    <property type="component" value="Unassembled WGS sequence"/>
</dbReference>
<proteinExistence type="predicted"/>
<evidence type="ECO:0000259" key="4">
    <source>
        <dbReference type="Pfam" id="PF00330"/>
    </source>
</evidence>
<dbReference type="AlphaFoldDB" id="A0A1Y5HZV1"/>
<dbReference type="GO" id="GO:0005829">
    <property type="term" value="C:cytosol"/>
    <property type="evidence" value="ECO:0007669"/>
    <property type="project" value="TreeGrafter"/>
</dbReference>
<dbReference type="InterPro" id="IPR015932">
    <property type="entry name" value="Aconitase_dom2"/>
</dbReference>
<feature type="domain" description="Aconitase/3-isopropylmalate dehydratase large subunit alpha/beta/alpha" evidence="4">
    <location>
        <begin position="2"/>
        <end position="356"/>
    </location>
</feature>
<protein>
    <submittedName>
        <fullName evidence="5">Aconitate hydratase</fullName>
    </submittedName>
</protein>
<dbReference type="GO" id="GO:0019629">
    <property type="term" value="P:propionate catabolic process, 2-methylcitrate cycle"/>
    <property type="evidence" value="ECO:0007669"/>
    <property type="project" value="TreeGrafter"/>
</dbReference>
<keyword evidence="2" id="KW-0408">Iron</keyword>
<dbReference type="InterPro" id="IPR001030">
    <property type="entry name" value="Acoase/IPM_deHydtase_lsu_aba"/>
</dbReference>
<evidence type="ECO:0000256" key="2">
    <source>
        <dbReference type="ARBA" id="ARBA00023004"/>
    </source>
</evidence>
<dbReference type="EMBL" id="MABE01000065">
    <property type="protein sequence ID" value="OUS41414.1"/>
    <property type="molecule type" value="Genomic_DNA"/>
</dbReference>
<dbReference type="GO" id="GO:0003994">
    <property type="term" value="F:aconitate hydratase activity"/>
    <property type="evidence" value="ECO:0007669"/>
    <property type="project" value="TreeGrafter"/>
</dbReference>
<dbReference type="InterPro" id="IPR036008">
    <property type="entry name" value="Aconitase_4Fe-4S_dom"/>
</dbReference>
<evidence type="ECO:0000313" key="6">
    <source>
        <dbReference type="Proteomes" id="UP000227088"/>
    </source>
</evidence>
<feature type="non-terminal residue" evidence="5">
    <location>
        <position position="367"/>
    </location>
</feature>
<evidence type="ECO:0000256" key="1">
    <source>
        <dbReference type="ARBA" id="ARBA00022723"/>
    </source>
</evidence>
<gene>
    <name evidence="5" type="ORF">A9R00_01050</name>
</gene>
<name>A0A1Y5HZV1_OLEAN</name>
<dbReference type="InterPro" id="IPR050926">
    <property type="entry name" value="Aconitase/IPM_isomerase"/>
</dbReference>
<dbReference type="GO" id="GO:0006099">
    <property type="term" value="P:tricarboxylic acid cycle"/>
    <property type="evidence" value="ECO:0007669"/>
    <property type="project" value="TreeGrafter"/>
</dbReference>
<accession>A0A1Y5HZV1</accession>
<reference evidence="6" key="1">
    <citation type="journal article" date="2017" name="Proc. Natl. Acad. Sci. U.S.A.">
        <title>Simulation of Deepwater Horizon oil plume reveals substrate specialization within a complex community of hydrocarbon degraders.</title>
        <authorList>
            <person name="Hu P."/>
            <person name="Dubinsky E.A."/>
            <person name="Probst A.J."/>
            <person name="Wang J."/>
            <person name="Sieber C.M.K."/>
            <person name="Tom L.M."/>
            <person name="Gardinali P."/>
            <person name="Banfield J.F."/>
            <person name="Atlas R.M."/>
            <person name="Andersen G.L."/>
        </authorList>
    </citation>
    <scope>NUCLEOTIDE SEQUENCE [LARGE SCALE GENOMIC DNA]</scope>
</reference>
<evidence type="ECO:0000313" key="5">
    <source>
        <dbReference type="EMBL" id="OUS41414.1"/>
    </source>
</evidence>
<dbReference type="Gene3D" id="3.30.499.10">
    <property type="entry name" value="Aconitase, domain 3"/>
    <property type="match status" value="1"/>
</dbReference>
<keyword evidence="3" id="KW-0411">Iron-sulfur</keyword>
<dbReference type="PANTHER" id="PTHR43160">
    <property type="entry name" value="ACONITATE HYDRATASE B"/>
    <property type="match status" value="1"/>
</dbReference>
<dbReference type="PANTHER" id="PTHR43160:SF4">
    <property type="entry name" value="ACONITATE HYDRATASE B"/>
    <property type="match status" value="1"/>
</dbReference>
<dbReference type="Pfam" id="PF00330">
    <property type="entry name" value="Aconitase"/>
    <property type="match status" value="1"/>
</dbReference>
<dbReference type="GO" id="GO:0047456">
    <property type="term" value="F:2-methylisocitrate dehydratase activity"/>
    <property type="evidence" value="ECO:0007669"/>
    <property type="project" value="TreeGrafter"/>
</dbReference>
<keyword evidence="1" id="KW-0479">Metal-binding</keyword>
<dbReference type="Gene3D" id="3.40.1060.10">
    <property type="entry name" value="Aconitase, Domain 2"/>
    <property type="match status" value="1"/>
</dbReference>
<evidence type="ECO:0000256" key="3">
    <source>
        <dbReference type="ARBA" id="ARBA00023014"/>
    </source>
</evidence>